<dbReference type="InterPro" id="IPR001005">
    <property type="entry name" value="SANT/Myb"/>
</dbReference>
<dbReference type="InterPro" id="IPR009057">
    <property type="entry name" value="Homeodomain-like_sf"/>
</dbReference>
<dbReference type="CDD" id="cd00167">
    <property type="entry name" value="SANT"/>
    <property type="match status" value="1"/>
</dbReference>
<evidence type="ECO:0008006" key="4">
    <source>
        <dbReference type="Google" id="ProtNLM"/>
    </source>
</evidence>
<evidence type="ECO:0000313" key="2">
    <source>
        <dbReference type="EMBL" id="CDO51598.1"/>
    </source>
</evidence>
<protein>
    <recommendedName>
        <fullName evidence="4">Myb-like domain-containing protein</fullName>
    </recommendedName>
</protein>
<gene>
    <name evidence="2" type="ORF">BN980_GECA01s08953g</name>
</gene>
<feature type="compositionally biased region" description="Basic residues" evidence="1">
    <location>
        <begin position="219"/>
        <end position="237"/>
    </location>
</feature>
<feature type="region of interest" description="Disordered" evidence="1">
    <location>
        <begin position="210"/>
        <end position="251"/>
    </location>
</feature>
<dbReference type="OrthoDB" id="4096351at2759"/>
<dbReference type="SUPFAM" id="SSF46689">
    <property type="entry name" value="Homeodomain-like"/>
    <property type="match status" value="1"/>
</dbReference>
<keyword evidence="3" id="KW-1185">Reference proteome</keyword>
<dbReference type="Proteomes" id="UP000242525">
    <property type="component" value="Unassembled WGS sequence"/>
</dbReference>
<reference evidence="2" key="1">
    <citation type="submission" date="2014-03" db="EMBL/GenBank/DDBJ databases">
        <authorList>
            <person name="Casaregola S."/>
        </authorList>
    </citation>
    <scope>NUCLEOTIDE SEQUENCE [LARGE SCALE GENOMIC DNA]</scope>
    <source>
        <strain evidence="2">CLIB 918</strain>
    </source>
</reference>
<dbReference type="Pfam" id="PF13921">
    <property type="entry name" value="Myb_DNA-bind_6"/>
    <property type="match status" value="1"/>
</dbReference>
<organism evidence="2 3">
    <name type="scientific">Geotrichum candidum</name>
    <name type="common">Oospora lactis</name>
    <name type="synonym">Dipodascus geotrichum</name>
    <dbReference type="NCBI Taxonomy" id="1173061"/>
    <lineage>
        <taxon>Eukaryota</taxon>
        <taxon>Fungi</taxon>
        <taxon>Dikarya</taxon>
        <taxon>Ascomycota</taxon>
        <taxon>Saccharomycotina</taxon>
        <taxon>Dipodascomycetes</taxon>
        <taxon>Dipodascales</taxon>
        <taxon>Dipodascaceae</taxon>
        <taxon>Geotrichum</taxon>
    </lineage>
</organism>
<evidence type="ECO:0000313" key="3">
    <source>
        <dbReference type="Proteomes" id="UP000242525"/>
    </source>
</evidence>
<name>A0A0J9X4F2_GEOCN</name>
<dbReference type="AlphaFoldDB" id="A0A0J9X4F2"/>
<evidence type="ECO:0000256" key="1">
    <source>
        <dbReference type="SAM" id="MobiDB-lite"/>
    </source>
</evidence>
<dbReference type="EMBL" id="CCBN010000001">
    <property type="protein sequence ID" value="CDO51598.1"/>
    <property type="molecule type" value="Genomic_DNA"/>
</dbReference>
<accession>A0A0J9X4F2</accession>
<comment type="caution">
    <text evidence="2">The sequence shown here is derived from an EMBL/GenBank/DDBJ whole genome shotgun (WGS) entry which is preliminary data.</text>
</comment>
<sequence length="423" mass="47862">MEPTVKIENINPSSSQQPVNVTIVSNQDCNLYSNSQKDLQCPSPQVSPAVETVLTPTYTKLKSLVNDPQARLDIAPARPISATPSEAQPILEHGHTENLGHNTIRNRIIWAERNGSIERIKEPQLCPSLIPASGSSFKAKAPSSNLFNLTNSVHYKELQQQHQPQTSQCAIEGSTLAEEDWTTRTVAFSESDGYKATLCQADDFADVPGNAQNLYSTSKHTRVSKTSPPRKRKNTRVKKNDPNNSKHKRWTESDDDKVVFLREYGNLKWHEVTEFLNGRHTPQAVQMRYLRSLKKRNMSLTLAEKAKLQKIVEEDYENRFKRISILMGPSFTQIRIQKLLLLEAGLGDLLKEDKVWTEEEIATFVDEAAGDLESFKVPYRADRLSSRAADYMKHRMFRSYQDLINQYVGGPGTLYSSLSDNPQ</sequence>
<proteinExistence type="predicted"/>